<evidence type="ECO:0000313" key="17">
    <source>
        <dbReference type="EMBL" id="CAB4792277.1"/>
    </source>
</evidence>
<dbReference type="EMBL" id="CAEZZP010000011">
    <property type="protein sequence ID" value="CAB4764149.1"/>
    <property type="molecule type" value="Genomic_DNA"/>
</dbReference>
<dbReference type="EMBL" id="CAEZYH010000058">
    <property type="protein sequence ID" value="CAB4723977.1"/>
    <property type="molecule type" value="Genomic_DNA"/>
</dbReference>
<keyword evidence="7" id="KW-0521">NADP</keyword>
<dbReference type="Pfam" id="PF13288">
    <property type="entry name" value="DXPR_C"/>
    <property type="match status" value="1"/>
</dbReference>
<dbReference type="PANTHER" id="PTHR30525">
    <property type="entry name" value="1-DEOXY-D-XYLULOSE 5-PHOSPHATE REDUCTOISOMERASE"/>
    <property type="match status" value="1"/>
</dbReference>
<evidence type="ECO:0000256" key="4">
    <source>
        <dbReference type="ARBA" id="ARBA00006825"/>
    </source>
</evidence>
<evidence type="ECO:0000256" key="1">
    <source>
        <dbReference type="ARBA" id="ARBA00001936"/>
    </source>
</evidence>
<dbReference type="EMBL" id="CAFBPS010000062">
    <property type="protein sequence ID" value="CAB5030509.1"/>
    <property type="molecule type" value="Genomic_DNA"/>
</dbReference>
<dbReference type="GO" id="GO:0030145">
    <property type="term" value="F:manganese ion binding"/>
    <property type="evidence" value="ECO:0007669"/>
    <property type="project" value="TreeGrafter"/>
</dbReference>
<dbReference type="Pfam" id="PF02670">
    <property type="entry name" value="DXP_reductoisom"/>
    <property type="match status" value="1"/>
</dbReference>
<name>A0A6J7RNX8_9ZZZZ</name>
<evidence type="ECO:0000313" key="20">
    <source>
        <dbReference type="EMBL" id="CAB5030509.1"/>
    </source>
</evidence>
<dbReference type="Pfam" id="PF08436">
    <property type="entry name" value="DXP_redisom_C"/>
    <property type="match status" value="1"/>
</dbReference>
<gene>
    <name evidence="15" type="ORF">UFOPK2658_01263</name>
    <name evidence="16" type="ORF">UFOPK2880_00316</name>
    <name evidence="17" type="ORF">UFOPK3004_00109</name>
    <name evidence="18" type="ORF">UFOPK3304_00343</name>
    <name evidence="19" type="ORF">UFOPK3494_00330</name>
    <name evidence="20" type="ORF">UFOPK4134_00928</name>
</gene>
<comment type="catalytic activity">
    <reaction evidence="11">
        <text>2-C-methyl-D-erythritol 4-phosphate + NADP(+) = 1-deoxy-D-xylulose 5-phosphate + NADPH + H(+)</text>
        <dbReference type="Rhea" id="RHEA:13717"/>
        <dbReference type="ChEBI" id="CHEBI:15378"/>
        <dbReference type="ChEBI" id="CHEBI:57783"/>
        <dbReference type="ChEBI" id="CHEBI:57792"/>
        <dbReference type="ChEBI" id="CHEBI:58262"/>
        <dbReference type="ChEBI" id="CHEBI:58349"/>
        <dbReference type="EC" id="1.1.1.267"/>
    </reaction>
    <physiologicalReaction direction="right-to-left" evidence="11">
        <dbReference type="Rhea" id="RHEA:13719"/>
    </physiologicalReaction>
</comment>
<dbReference type="GO" id="GO:0070402">
    <property type="term" value="F:NADPH binding"/>
    <property type="evidence" value="ECO:0007669"/>
    <property type="project" value="InterPro"/>
</dbReference>
<dbReference type="NCBIfam" id="TIGR00243">
    <property type="entry name" value="Dxr"/>
    <property type="match status" value="1"/>
</dbReference>
<protein>
    <recommendedName>
        <fullName evidence="5">1-deoxy-D-xylulose-5-phosphate reductoisomerase</fullName>
        <ecNumber evidence="5">1.1.1.267</ecNumber>
    </recommendedName>
</protein>
<dbReference type="PANTHER" id="PTHR30525:SF0">
    <property type="entry name" value="1-DEOXY-D-XYLULOSE 5-PHOSPHATE REDUCTOISOMERASE, CHLOROPLASTIC"/>
    <property type="match status" value="1"/>
</dbReference>
<dbReference type="GO" id="GO:0051484">
    <property type="term" value="P:isopentenyl diphosphate biosynthetic process, methylerythritol 4-phosphate pathway involved in terpenoid biosynthetic process"/>
    <property type="evidence" value="ECO:0007669"/>
    <property type="project" value="TreeGrafter"/>
</dbReference>
<keyword evidence="9" id="KW-0464">Manganese</keyword>
<dbReference type="SUPFAM" id="SSF51735">
    <property type="entry name" value="NAD(P)-binding Rossmann-fold domains"/>
    <property type="match status" value="1"/>
</dbReference>
<evidence type="ECO:0000313" key="15">
    <source>
        <dbReference type="EMBL" id="CAB4723977.1"/>
    </source>
</evidence>
<keyword evidence="10" id="KW-0414">Isoprene biosynthesis</keyword>
<evidence type="ECO:0000259" key="14">
    <source>
        <dbReference type="Pfam" id="PF13288"/>
    </source>
</evidence>
<sequence>MSTVRVSIAGSSGSIGTQTLDVVRDENARCAQGLSDIEYVVTGIGLGSNIDVLIAQAREFKPAVVAVADVSRHQEVRDALPGVTVVRDMAELVSGADVVINGVVGFAGLPVTLETLRQGKRLGLANKESLIAAGPVVQPLRSVPGAEIVPVDSEHCAIHQCLRSTVRPGVEVSRIVLTASGGPFRGRTLSDLAEVTVEQALAHPTWSMGPKITIDSSTLMNKGLEVIEAHELFGVSYDQIEVVVHPQSVIHSMVEFTDGCTMAQLSMPDMRLPIGYALAHPNRIGTPFGRIDWSTLTHLDFSAPDIATFRCLSLAYQAGRTGGTAPAFLSAANEIAVEAFLAGSLKWPDIAAVVEASLQKYVATNGTLSSDDIIEADRTGRAEAHRVLSQ</sequence>
<evidence type="ECO:0000259" key="13">
    <source>
        <dbReference type="Pfam" id="PF08436"/>
    </source>
</evidence>
<dbReference type="PIRSF" id="PIRSF006205">
    <property type="entry name" value="Dxp_reductismrs"/>
    <property type="match status" value="1"/>
</dbReference>
<comment type="pathway">
    <text evidence="3">Isoprenoid biosynthesis; isopentenyl diphosphate biosynthesis via DXP pathway; isopentenyl diphosphate from 1-deoxy-D-xylulose 5-phosphate: step 1/6.</text>
</comment>
<keyword evidence="8" id="KW-0560">Oxidoreductase</keyword>
<evidence type="ECO:0000313" key="19">
    <source>
        <dbReference type="EMBL" id="CAB4890752.1"/>
    </source>
</evidence>
<dbReference type="Gene3D" id="1.10.1740.10">
    <property type="match status" value="1"/>
</dbReference>
<dbReference type="EMBL" id="CAFBMF010000012">
    <property type="protein sequence ID" value="CAB4890752.1"/>
    <property type="molecule type" value="Genomic_DNA"/>
</dbReference>
<dbReference type="Gene3D" id="3.40.50.720">
    <property type="entry name" value="NAD(P)-binding Rossmann-like Domain"/>
    <property type="match status" value="1"/>
</dbReference>
<evidence type="ECO:0000256" key="9">
    <source>
        <dbReference type="ARBA" id="ARBA00023211"/>
    </source>
</evidence>
<proteinExistence type="inferred from homology"/>
<evidence type="ECO:0000313" key="18">
    <source>
        <dbReference type="EMBL" id="CAB4858995.1"/>
    </source>
</evidence>
<comment type="cofactor">
    <cofactor evidence="1">
        <name>Mn(2+)</name>
        <dbReference type="ChEBI" id="CHEBI:29035"/>
    </cofactor>
</comment>
<evidence type="ECO:0000256" key="6">
    <source>
        <dbReference type="ARBA" id="ARBA00022723"/>
    </source>
</evidence>
<dbReference type="UniPathway" id="UPA00056">
    <property type="reaction ID" value="UER00092"/>
</dbReference>
<dbReference type="InterPro" id="IPR003821">
    <property type="entry name" value="DXP_reductoisomerase"/>
</dbReference>
<evidence type="ECO:0000256" key="7">
    <source>
        <dbReference type="ARBA" id="ARBA00022857"/>
    </source>
</evidence>
<organism evidence="20">
    <name type="scientific">freshwater metagenome</name>
    <dbReference type="NCBI Taxonomy" id="449393"/>
    <lineage>
        <taxon>unclassified sequences</taxon>
        <taxon>metagenomes</taxon>
        <taxon>ecological metagenomes</taxon>
    </lineage>
</organism>
<comment type="cofactor">
    <cofactor evidence="2">
        <name>Mg(2+)</name>
        <dbReference type="ChEBI" id="CHEBI:18420"/>
    </cofactor>
</comment>
<comment type="similarity">
    <text evidence="4">Belongs to the DXR family.</text>
</comment>
<evidence type="ECO:0000256" key="11">
    <source>
        <dbReference type="ARBA" id="ARBA00048543"/>
    </source>
</evidence>
<dbReference type="InterPro" id="IPR026877">
    <property type="entry name" value="DXPR_C"/>
</dbReference>
<dbReference type="InterPro" id="IPR036169">
    <property type="entry name" value="DXPR_C_sf"/>
</dbReference>
<dbReference type="HAMAP" id="MF_00183">
    <property type="entry name" value="DXP_reductoisom"/>
    <property type="match status" value="1"/>
</dbReference>
<evidence type="ECO:0000256" key="3">
    <source>
        <dbReference type="ARBA" id="ARBA00005094"/>
    </source>
</evidence>
<dbReference type="SUPFAM" id="SSF55347">
    <property type="entry name" value="Glyceraldehyde-3-phosphate dehydrogenase-like, C-terminal domain"/>
    <property type="match status" value="1"/>
</dbReference>
<feature type="domain" description="1-deoxy-D-xylulose 5-phosphate reductoisomerase C-terminal" evidence="13">
    <location>
        <begin position="148"/>
        <end position="233"/>
    </location>
</feature>
<dbReference type="InterPro" id="IPR036291">
    <property type="entry name" value="NAD(P)-bd_dom_sf"/>
</dbReference>
<dbReference type="AlphaFoldDB" id="A0A6J7RNX8"/>
<dbReference type="EC" id="1.1.1.267" evidence="5"/>
<feature type="domain" description="DXP reductoisomerase C-terminal" evidence="14">
    <location>
        <begin position="265"/>
        <end position="382"/>
    </location>
</feature>
<evidence type="ECO:0000313" key="16">
    <source>
        <dbReference type="EMBL" id="CAB4764149.1"/>
    </source>
</evidence>
<reference evidence="20" key="1">
    <citation type="submission" date="2020-05" db="EMBL/GenBank/DDBJ databases">
        <authorList>
            <person name="Chiriac C."/>
            <person name="Salcher M."/>
            <person name="Ghai R."/>
            <person name="Kavagutti S V."/>
        </authorList>
    </citation>
    <scope>NUCLEOTIDE SEQUENCE</scope>
</reference>
<evidence type="ECO:0000256" key="2">
    <source>
        <dbReference type="ARBA" id="ARBA00001946"/>
    </source>
</evidence>
<dbReference type="GO" id="GO:0030604">
    <property type="term" value="F:1-deoxy-D-xylulose-5-phosphate reductoisomerase activity"/>
    <property type="evidence" value="ECO:0007669"/>
    <property type="project" value="UniProtKB-EC"/>
</dbReference>
<accession>A0A6J7RNX8</accession>
<evidence type="ECO:0000259" key="12">
    <source>
        <dbReference type="Pfam" id="PF02670"/>
    </source>
</evidence>
<dbReference type="InterPro" id="IPR013512">
    <property type="entry name" value="DXP_reductoisomerase_N"/>
</dbReference>
<feature type="domain" description="1-deoxy-D-xylulose 5-phosphate reductoisomerase N-terminal" evidence="12">
    <location>
        <begin position="6"/>
        <end position="134"/>
    </location>
</feature>
<evidence type="ECO:0000256" key="8">
    <source>
        <dbReference type="ARBA" id="ARBA00023002"/>
    </source>
</evidence>
<dbReference type="SUPFAM" id="SSF69055">
    <property type="entry name" value="1-deoxy-D-xylulose-5-phosphate reductoisomerase, C-terminal domain"/>
    <property type="match status" value="1"/>
</dbReference>
<evidence type="ECO:0000256" key="5">
    <source>
        <dbReference type="ARBA" id="ARBA00012366"/>
    </source>
</evidence>
<dbReference type="InterPro" id="IPR013644">
    <property type="entry name" value="DXP_reductoisomerase_C"/>
</dbReference>
<dbReference type="EMBL" id="CAFBLJ010000011">
    <property type="protein sequence ID" value="CAB4858995.1"/>
    <property type="molecule type" value="Genomic_DNA"/>
</dbReference>
<keyword evidence="6" id="KW-0479">Metal-binding</keyword>
<dbReference type="EMBL" id="CAFAAL010000004">
    <property type="protein sequence ID" value="CAB4792277.1"/>
    <property type="molecule type" value="Genomic_DNA"/>
</dbReference>
<evidence type="ECO:0000256" key="10">
    <source>
        <dbReference type="ARBA" id="ARBA00023229"/>
    </source>
</evidence>